<accession>A0A2M9WE82</accession>
<organism evidence="2 3">
    <name type="scientific">Pantoea rodasii</name>
    <dbReference type="NCBI Taxonomy" id="1076549"/>
    <lineage>
        <taxon>Bacteria</taxon>
        <taxon>Pseudomonadati</taxon>
        <taxon>Pseudomonadota</taxon>
        <taxon>Gammaproteobacteria</taxon>
        <taxon>Enterobacterales</taxon>
        <taxon>Erwiniaceae</taxon>
        <taxon>Pantoea</taxon>
    </lineage>
</organism>
<gene>
    <name evidence="2" type="ORF">PRCB_09215</name>
</gene>
<evidence type="ECO:0000313" key="2">
    <source>
        <dbReference type="EMBL" id="PJZ05854.1"/>
    </source>
</evidence>
<dbReference type="Pfam" id="PF13438">
    <property type="entry name" value="DUF4113"/>
    <property type="match status" value="1"/>
</dbReference>
<sequence length="21" mass="2538">MKRDMFSPGYTNRLRDIPVIK</sequence>
<dbReference type="EMBL" id="PIQI01000013">
    <property type="protein sequence ID" value="PJZ05854.1"/>
    <property type="molecule type" value="Genomic_DNA"/>
</dbReference>
<evidence type="ECO:0000259" key="1">
    <source>
        <dbReference type="Pfam" id="PF13438"/>
    </source>
</evidence>
<reference evidence="2 3" key="1">
    <citation type="submission" date="2017-11" db="EMBL/GenBank/DDBJ databases">
        <title>The genome sequence of Pantoea rodasii DSM 26611.</title>
        <authorList>
            <person name="Gao J."/>
            <person name="Mao X."/>
            <person name="Sun J."/>
        </authorList>
    </citation>
    <scope>NUCLEOTIDE SEQUENCE [LARGE SCALE GENOMIC DNA]</scope>
    <source>
        <strain evidence="2 3">DSM 26611</strain>
    </source>
</reference>
<dbReference type="Proteomes" id="UP000232062">
    <property type="component" value="Unassembled WGS sequence"/>
</dbReference>
<evidence type="ECO:0000313" key="3">
    <source>
        <dbReference type="Proteomes" id="UP000232062"/>
    </source>
</evidence>
<name>A0A2M9WE82_9GAMM</name>
<dbReference type="InterPro" id="IPR025188">
    <property type="entry name" value="DUF4113"/>
</dbReference>
<proteinExistence type="predicted"/>
<comment type="caution">
    <text evidence="2">The sequence shown here is derived from an EMBL/GenBank/DDBJ whole genome shotgun (WGS) entry which is preliminary data.</text>
</comment>
<protein>
    <recommendedName>
        <fullName evidence="1">DUF4113 domain-containing protein</fullName>
    </recommendedName>
</protein>
<keyword evidence="3" id="KW-1185">Reference proteome</keyword>
<dbReference type="AlphaFoldDB" id="A0A2M9WE82"/>
<feature type="domain" description="DUF4113" evidence="1">
    <location>
        <begin position="1"/>
        <end position="20"/>
    </location>
</feature>